<dbReference type="AlphaFoldDB" id="A0A125W4C0"/>
<dbReference type="Proteomes" id="UP000004846">
    <property type="component" value="Unassembled WGS sequence"/>
</dbReference>
<dbReference type="CDD" id="cd02883">
    <property type="entry name" value="NUDIX_Hydrolase"/>
    <property type="match status" value="1"/>
</dbReference>
<dbReference type="InterPro" id="IPR015797">
    <property type="entry name" value="NUDIX_hydrolase-like_dom_sf"/>
</dbReference>
<name>A0A125W4C0_ENTFL</name>
<dbReference type="Gene3D" id="3.90.79.10">
    <property type="entry name" value="Nucleoside Triphosphate Pyrophosphohydrolase"/>
    <property type="match status" value="1"/>
</dbReference>
<dbReference type="PANTHER" id="PTHR43046:SF14">
    <property type="entry name" value="MUTT_NUDIX FAMILY PROTEIN"/>
    <property type="match status" value="1"/>
</dbReference>
<dbReference type="RefSeq" id="WP_002361287.1">
    <property type="nucleotide sequence ID" value="NZ_GL454471.1"/>
</dbReference>
<dbReference type="HOGENOM" id="CLU_1882530_0_0_9"/>
<evidence type="ECO:0000256" key="2">
    <source>
        <dbReference type="ARBA" id="ARBA00022801"/>
    </source>
</evidence>
<reference evidence="4 5" key="1">
    <citation type="submission" date="2010-07" db="EMBL/GenBank/DDBJ databases">
        <authorList>
            <person name="Sid Ahmed O."/>
        </authorList>
    </citation>
    <scope>NUCLEOTIDE SEQUENCE [LARGE SCALE GENOMIC DNA]</scope>
    <source>
        <strain evidence="4 5">TX4248</strain>
    </source>
</reference>
<feature type="domain" description="Nudix hydrolase" evidence="3">
    <location>
        <begin position="1"/>
        <end position="135"/>
    </location>
</feature>
<dbReference type="EMBL" id="AEBR01000076">
    <property type="protein sequence ID" value="EFM82147.1"/>
    <property type="molecule type" value="Genomic_DNA"/>
</dbReference>
<gene>
    <name evidence="4" type="ORF">HMPREF9498_02279</name>
</gene>
<dbReference type="GO" id="GO:0016787">
    <property type="term" value="F:hydrolase activity"/>
    <property type="evidence" value="ECO:0007669"/>
    <property type="project" value="UniProtKB-KW"/>
</dbReference>
<evidence type="ECO:0000256" key="1">
    <source>
        <dbReference type="ARBA" id="ARBA00001946"/>
    </source>
</evidence>
<dbReference type="PROSITE" id="PS51462">
    <property type="entry name" value="NUDIX"/>
    <property type="match status" value="1"/>
</dbReference>
<accession>A0A125W4C0</accession>
<comment type="caution">
    <text evidence="4">The sequence shown here is derived from an EMBL/GenBank/DDBJ whole genome shotgun (WGS) entry which is preliminary data.</text>
</comment>
<evidence type="ECO:0000259" key="3">
    <source>
        <dbReference type="PROSITE" id="PS51462"/>
    </source>
</evidence>
<proteinExistence type="predicted"/>
<sequence>MKKEFSRVLLKNQSDEILILKDRPDTWNFPGGKQELGESALECAIREMKEELAVEITELEEIFTGPLVFDSIVWQGHFYFAKQAQGKVTLNEPNKIKGVQFIKRFEEVNFSPGLAPLFDYLARSDYLKLNKTNWK</sequence>
<comment type="cofactor">
    <cofactor evidence="1">
        <name>Mg(2+)</name>
        <dbReference type="ChEBI" id="CHEBI:18420"/>
    </cofactor>
</comment>
<dbReference type="PANTHER" id="PTHR43046">
    <property type="entry name" value="GDP-MANNOSE MANNOSYL HYDROLASE"/>
    <property type="match status" value="1"/>
</dbReference>
<evidence type="ECO:0000313" key="4">
    <source>
        <dbReference type="EMBL" id="EFM82147.1"/>
    </source>
</evidence>
<keyword evidence="2 4" id="KW-0378">Hydrolase</keyword>
<dbReference type="SUPFAM" id="SSF55811">
    <property type="entry name" value="Nudix"/>
    <property type="match status" value="1"/>
</dbReference>
<protein>
    <submittedName>
        <fullName evidence="4">Hydrolase, NUDIX family</fullName>
    </submittedName>
</protein>
<organism evidence="4 5">
    <name type="scientific">Enterococcus faecalis TX4248</name>
    <dbReference type="NCBI Taxonomy" id="749495"/>
    <lineage>
        <taxon>Bacteria</taxon>
        <taxon>Bacillati</taxon>
        <taxon>Bacillota</taxon>
        <taxon>Bacilli</taxon>
        <taxon>Lactobacillales</taxon>
        <taxon>Enterococcaceae</taxon>
        <taxon>Enterococcus</taxon>
    </lineage>
</organism>
<dbReference type="Pfam" id="PF00293">
    <property type="entry name" value="NUDIX"/>
    <property type="match status" value="1"/>
</dbReference>
<evidence type="ECO:0000313" key="5">
    <source>
        <dbReference type="Proteomes" id="UP000004846"/>
    </source>
</evidence>
<dbReference type="InterPro" id="IPR000086">
    <property type="entry name" value="NUDIX_hydrolase_dom"/>
</dbReference>